<gene>
    <name evidence="1" type="ORF">EQG68_11525</name>
</gene>
<keyword evidence="2" id="KW-1185">Reference proteome</keyword>
<dbReference type="AlphaFoldDB" id="A0A4Q1KML8"/>
<protein>
    <submittedName>
        <fullName evidence="1">Uncharacterized protein</fullName>
    </submittedName>
</protein>
<dbReference type="EMBL" id="SBKQ01000011">
    <property type="protein sequence ID" value="RXR30680.1"/>
    <property type="molecule type" value="Genomic_DNA"/>
</dbReference>
<evidence type="ECO:0000313" key="1">
    <source>
        <dbReference type="EMBL" id="RXR30680.1"/>
    </source>
</evidence>
<organism evidence="1 2">
    <name type="scientific">Flavobacterium piscinae</name>
    <dbReference type="NCBI Taxonomy" id="2506424"/>
    <lineage>
        <taxon>Bacteria</taxon>
        <taxon>Pseudomonadati</taxon>
        <taxon>Bacteroidota</taxon>
        <taxon>Flavobacteriia</taxon>
        <taxon>Flavobacteriales</taxon>
        <taxon>Flavobacteriaceae</taxon>
        <taxon>Flavobacterium</taxon>
    </lineage>
</organism>
<dbReference type="OrthoDB" id="1189452at2"/>
<evidence type="ECO:0000313" key="2">
    <source>
        <dbReference type="Proteomes" id="UP000289734"/>
    </source>
</evidence>
<accession>A0A4Q1KML8</accession>
<proteinExistence type="predicted"/>
<comment type="caution">
    <text evidence="1">The sequence shown here is derived from an EMBL/GenBank/DDBJ whole genome shotgun (WGS) entry which is preliminary data.</text>
</comment>
<dbReference type="RefSeq" id="WP_129465034.1">
    <property type="nucleotide sequence ID" value="NZ_SBKQ01000011.1"/>
</dbReference>
<reference evidence="2" key="1">
    <citation type="submission" date="2019-01" db="EMBL/GenBank/DDBJ databases">
        <title>Cytophagaceae bacterium strain CAR-16.</title>
        <authorList>
            <person name="Chen W.-M."/>
        </authorList>
    </citation>
    <scope>NUCLEOTIDE SEQUENCE [LARGE SCALE GENOMIC DNA]</scope>
    <source>
        <strain evidence="2">ICH-30</strain>
    </source>
</reference>
<sequence>MECFVIFVMAWCWCYATESKPQNVGSNLNQEERMNPKIIEKANYWINNACGFEEEMIVLEKGMKEHNHCFSLSWCIKSEESLTWNQRTAWVGAGRLLISKDGETAEFEGSAPGVDWVHHFENKLQNLEDYWNLEIPFSKINISNLKSILNRSTPELLKMVNSDGKIILTEFKAWNDNYTELEGIATDLNNAGINCELEIKTRKTAANNGNCCTTLSKN</sequence>
<name>A0A4Q1KML8_9FLAO</name>
<dbReference type="Proteomes" id="UP000289734">
    <property type="component" value="Unassembled WGS sequence"/>
</dbReference>